<evidence type="ECO:0000313" key="6">
    <source>
        <dbReference type="Proteomes" id="UP000238882"/>
    </source>
</evidence>
<sequence>MTKEENKKMFGLLGKNISYSFSKGYFAKKFEELSLKNHKYVNFDLQNIESFPDIIDKISNIKGINVTIPYKQDIIKYLNTLDKTAKKIGAVNTIKFTKRGNLKGYNTDVVGFEQSIKPLLKKKHRKALILGTGGASKAIAYALKKNNIKFKFVSRNPSSKKEISYENLDEKKLKKYTIIINCTPLGTFPDTEKYPNIPYQFITKNHLLYDLIYNPEVTTFLSKGKENGATIKNGYEMLQLQAEESWRIWNA</sequence>
<dbReference type="Proteomes" id="UP000238882">
    <property type="component" value="Unassembled WGS sequence"/>
</dbReference>
<feature type="domain" description="Shikimate dehydrogenase substrate binding N-terminal" evidence="4">
    <location>
        <begin position="12"/>
        <end position="94"/>
    </location>
</feature>
<proteinExistence type="predicted"/>
<reference evidence="5 6" key="1">
    <citation type="submission" date="2016-12" db="EMBL/GenBank/DDBJ databases">
        <title>Trade-off between light-utilization and light-protection in marine flavobacteria.</title>
        <authorList>
            <person name="Kumagai Y."/>
            <person name="Yoshizawa S."/>
            <person name="Kogure K."/>
            <person name="Iwasaki W."/>
        </authorList>
    </citation>
    <scope>NUCLEOTIDE SEQUENCE [LARGE SCALE GENOMIC DNA]</scope>
    <source>
        <strain evidence="5 6">NBRC 108759</strain>
    </source>
</reference>
<comment type="caution">
    <text evidence="5">The sequence shown here is derived from an EMBL/GenBank/DDBJ whole genome shotgun (WGS) entry which is preliminary data.</text>
</comment>
<evidence type="ECO:0000256" key="1">
    <source>
        <dbReference type="ARBA" id="ARBA00004871"/>
    </source>
</evidence>
<keyword evidence="2" id="KW-0560">Oxidoreductase</keyword>
<dbReference type="AlphaFoldDB" id="A0A2S7WJU7"/>
<dbReference type="EMBL" id="MSCN01000001">
    <property type="protein sequence ID" value="PQJ77880.1"/>
    <property type="molecule type" value="Genomic_DNA"/>
</dbReference>
<organism evidence="5 6">
    <name type="scientific">Polaribacter porphyrae</name>
    <dbReference type="NCBI Taxonomy" id="1137780"/>
    <lineage>
        <taxon>Bacteria</taxon>
        <taxon>Pseudomonadati</taxon>
        <taxon>Bacteroidota</taxon>
        <taxon>Flavobacteriia</taxon>
        <taxon>Flavobacteriales</taxon>
        <taxon>Flavobacteriaceae</taxon>
    </lineage>
</organism>
<dbReference type="InterPro" id="IPR046346">
    <property type="entry name" value="Aminoacid_DH-like_N_sf"/>
</dbReference>
<dbReference type="PANTHER" id="PTHR21089">
    <property type="entry name" value="SHIKIMATE DEHYDROGENASE"/>
    <property type="match status" value="1"/>
</dbReference>
<comment type="pathway">
    <text evidence="1">Metabolic intermediate biosynthesis; chorismate biosynthesis; chorismate from D-erythrose 4-phosphate and phosphoenolpyruvate: step 4/7.</text>
</comment>
<dbReference type="RefSeq" id="WP_105014463.1">
    <property type="nucleotide sequence ID" value="NZ_MSCN01000001.1"/>
</dbReference>
<name>A0A2S7WJU7_9FLAO</name>
<dbReference type="GO" id="GO:0009423">
    <property type="term" value="P:chorismate biosynthetic process"/>
    <property type="evidence" value="ECO:0007669"/>
    <property type="project" value="TreeGrafter"/>
</dbReference>
<dbReference type="InterPro" id="IPR036291">
    <property type="entry name" value="NAD(P)-bd_dom_sf"/>
</dbReference>
<dbReference type="SUPFAM" id="SSF53223">
    <property type="entry name" value="Aminoacid dehydrogenase-like, N-terminal domain"/>
    <property type="match status" value="1"/>
</dbReference>
<evidence type="ECO:0000259" key="4">
    <source>
        <dbReference type="Pfam" id="PF08501"/>
    </source>
</evidence>
<dbReference type="Gene3D" id="3.40.50.10860">
    <property type="entry name" value="Leucine Dehydrogenase, chain A, domain 1"/>
    <property type="match status" value="1"/>
</dbReference>
<dbReference type="GO" id="GO:0009073">
    <property type="term" value="P:aromatic amino acid family biosynthetic process"/>
    <property type="evidence" value="ECO:0007669"/>
    <property type="project" value="UniProtKB-KW"/>
</dbReference>
<dbReference type="PANTHER" id="PTHR21089:SF1">
    <property type="entry name" value="BIFUNCTIONAL 3-DEHYDROQUINATE DEHYDRATASE_SHIKIMATE DEHYDROGENASE, CHLOROPLASTIC"/>
    <property type="match status" value="1"/>
</dbReference>
<evidence type="ECO:0000256" key="2">
    <source>
        <dbReference type="ARBA" id="ARBA00023002"/>
    </source>
</evidence>
<dbReference type="CDD" id="cd01065">
    <property type="entry name" value="NAD_bind_Shikimate_DH"/>
    <property type="match status" value="1"/>
</dbReference>
<dbReference type="GO" id="GO:0019632">
    <property type="term" value="P:shikimate metabolic process"/>
    <property type="evidence" value="ECO:0007669"/>
    <property type="project" value="TreeGrafter"/>
</dbReference>
<dbReference type="Pfam" id="PF08501">
    <property type="entry name" value="Shikimate_dh_N"/>
    <property type="match status" value="1"/>
</dbReference>
<dbReference type="InterPro" id="IPR013708">
    <property type="entry name" value="Shikimate_DH-bd_N"/>
</dbReference>
<accession>A0A2S7WJU7</accession>
<gene>
    <name evidence="5" type="primary">aroE</name>
    <name evidence="5" type="ORF">BTO18_01180</name>
</gene>
<keyword evidence="3" id="KW-0057">Aromatic amino acid biosynthesis</keyword>
<keyword evidence="3" id="KW-0028">Amino-acid biosynthesis</keyword>
<dbReference type="OrthoDB" id="9792692at2"/>
<keyword evidence="6" id="KW-1185">Reference proteome</keyword>
<dbReference type="Gene3D" id="3.40.50.720">
    <property type="entry name" value="NAD(P)-binding Rossmann-like Domain"/>
    <property type="match status" value="1"/>
</dbReference>
<dbReference type="GO" id="GO:0050661">
    <property type="term" value="F:NADP binding"/>
    <property type="evidence" value="ECO:0007669"/>
    <property type="project" value="TreeGrafter"/>
</dbReference>
<dbReference type="GO" id="GO:0005829">
    <property type="term" value="C:cytosol"/>
    <property type="evidence" value="ECO:0007669"/>
    <property type="project" value="TreeGrafter"/>
</dbReference>
<dbReference type="GO" id="GO:0004764">
    <property type="term" value="F:shikimate 3-dehydrogenase (NADP+) activity"/>
    <property type="evidence" value="ECO:0007669"/>
    <property type="project" value="InterPro"/>
</dbReference>
<evidence type="ECO:0000256" key="3">
    <source>
        <dbReference type="ARBA" id="ARBA00023141"/>
    </source>
</evidence>
<evidence type="ECO:0000313" key="5">
    <source>
        <dbReference type="EMBL" id="PQJ77880.1"/>
    </source>
</evidence>
<dbReference type="SUPFAM" id="SSF51735">
    <property type="entry name" value="NAD(P)-binding Rossmann-fold domains"/>
    <property type="match status" value="1"/>
</dbReference>
<protein>
    <submittedName>
        <fullName evidence="5">Shikimate dehydrogenase</fullName>
    </submittedName>
</protein>
<dbReference type="InterPro" id="IPR022893">
    <property type="entry name" value="Shikimate_DH_fam"/>
</dbReference>